<evidence type="ECO:0000256" key="2">
    <source>
        <dbReference type="ARBA" id="ARBA00005699"/>
    </source>
</evidence>
<evidence type="ECO:0000313" key="10">
    <source>
        <dbReference type="EMBL" id="AET41632.1"/>
    </source>
</evidence>
<dbReference type="RefSeq" id="XP_003648449.1">
    <property type="nucleotide sequence ID" value="XM_003648401.1"/>
</dbReference>
<organism evidence="10 11">
    <name type="scientific">Eremothecium cymbalariae (strain CBS 270.75 / DBVPG 7215 / KCTC 17166 / NRRL Y-17582)</name>
    <name type="common">Yeast</name>
    <dbReference type="NCBI Taxonomy" id="931890"/>
    <lineage>
        <taxon>Eukaryota</taxon>
        <taxon>Fungi</taxon>
        <taxon>Dikarya</taxon>
        <taxon>Ascomycota</taxon>
        <taxon>Saccharomycotina</taxon>
        <taxon>Saccharomycetes</taxon>
        <taxon>Saccharomycetales</taxon>
        <taxon>Saccharomycetaceae</taxon>
        <taxon>Eremothecium</taxon>
    </lineage>
</organism>
<protein>
    <recommendedName>
        <fullName evidence="12">ATP synthase subunit g, mitochondrial</fullName>
    </recommendedName>
</protein>
<keyword evidence="11" id="KW-1185">Reference proteome</keyword>
<evidence type="ECO:0000256" key="9">
    <source>
        <dbReference type="ARBA" id="ARBA00023310"/>
    </source>
</evidence>
<keyword evidence="9" id="KW-0066">ATP synthesis</keyword>
<dbReference type="Pfam" id="PF04718">
    <property type="entry name" value="ATP-synt_G"/>
    <property type="match status" value="1"/>
</dbReference>
<evidence type="ECO:0000256" key="4">
    <source>
        <dbReference type="ARBA" id="ARBA00022547"/>
    </source>
</evidence>
<name>G8JXQ8_ERECY</name>
<dbReference type="OMA" id="CAQAYLN"/>
<gene>
    <name evidence="10" type="ordered locus">Ecym_8359</name>
</gene>
<dbReference type="GO" id="GO:0015078">
    <property type="term" value="F:proton transmembrane transporter activity"/>
    <property type="evidence" value="ECO:0007669"/>
    <property type="project" value="InterPro"/>
</dbReference>
<accession>G8JXQ8</accession>
<keyword evidence="6" id="KW-0406">Ion transport</keyword>
<sequence>MSSKVQLFINSATQRASLFYSKTLYFGKVASELTKTVYFKEGLQPPNLSDFELVYWRLYKQFLHASARPKESLALVRGVTKNDWIRYGSYGVQFLGLYSLGEVIGRRNVIGYKNYSA</sequence>
<dbReference type="InterPro" id="IPR006808">
    <property type="entry name" value="ATP_synth_F0_gsu_mt"/>
</dbReference>
<keyword evidence="4" id="KW-0138">CF(0)</keyword>
<dbReference type="FunCoup" id="G8JXQ8">
    <property type="interactions" value="108"/>
</dbReference>
<evidence type="ECO:0000313" key="11">
    <source>
        <dbReference type="Proteomes" id="UP000006790"/>
    </source>
</evidence>
<evidence type="ECO:0000256" key="1">
    <source>
        <dbReference type="ARBA" id="ARBA00004325"/>
    </source>
</evidence>
<evidence type="ECO:0008006" key="12">
    <source>
        <dbReference type="Google" id="ProtNLM"/>
    </source>
</evidence>
<dbReference type="EMBL" id="CP002504">
    <property type="protein sequence ID" value="AET41632.1"/>
    <property type="molecule type" value="Genomic_DNA"/>
</dbReference>
<comment type="similarity">
    <text evidence="2">Belongs to the ATPase g subunit family.</text>
</comment>
<dbReference type="Proteomes" id="UP000006790">
    <property type="component" value="Chromosome 8"/>
</dbReference>
<dbReference type="HOGENOM" id="CLU_083674_1_0_1"/>
<keyword evidence="3" id="KW-0813">Transport</keyword>
<keyword evidence="7" id="KW-0496">Mitochondrion</keyword>
<dbReference type="GO" id="GO:0031966">
    <property type="term" value="C:mitochondrial membrane"/>
    <property type="evidence" value="ECO:0007669"/>
    <property type="project" value="UniProtKB-SubCell"/>
</dbReference>
<evidence type="ECO:0000256" key="8">
    <source>
        <dbReference type="ARBA" id="ARBA00023136"/>
    </source>
</evidence>
<dbReference type="STRING" id="931890.G8JXQ8"/>
<dbReference type="GO" id="GO:0045259">
    <property type="term" value="C:proton-transporting ATP synthase complex"/>
    <property type="evidence" value="ECO:0007669"/>
    <property type="project" value="UniProtKB-KW"/>
</dbReference>
<dbReference type="InParanoid" id="G8JXQ8"/>
<dbReference type="eggNOG" id="KOG4103">
    <property type="taxonomic scope" value="Eukaryota"/>
</dbReference>
<proteinExistence type="inferred from homology"/>
<evidence type="ECO:0000256" key="3">
    <source>
        <dbReference type="ARBA" id="ARBA00022448"/>
    </source>
</evidence>
<reference evidence="11" key="1">
    <citation type="journal article" date="2012" name="G3 (Bethesda)">
        <title>Pichia sorbitophila, an interspecies yeast hybrid reveals early steps of genome resolution following polyploidization.</title>
        <authorList>
            <person name="Leh Louis V."/>
            <person name="Despons L."/>
            <person name="Friedrich A."/>
            <person name="Martin T."/>
            <person name="Durrens P."/>
            <person name="Casaregola S."/>
            <person name="Neuveglise C."/>
            <person name="Fairhead C."/>
            <person name="Marck C."/>
            <person name="Cruz J.A."/>
            <person name="Straub M.L."/>
            <person name="Kugler V."/>
            <person name="Sacerdot C."/>
            <person name="Uzunov Z."/>
            <person name="Thierry A."/>
            <person name="Weiss S."/>
            <person name="Bleykasten C."/>
            <person name="De Montigny J."/>
            <person name="Jacques N."/>
            <person name="Jung P."/>
            <person name="Lemaire M."/>
            <person name="Mallet S."/>
            <person name="Morel G."/>
            <person name="Richard G.F."/>
            <person name="Sarkar A."/>
            <person name="Savel G."/>
            <person name="Schacherer J."/>
            <person name="Seret M.L."/>
            <person name="Talla E."/>
            <person name="Samson G."/>
            <person name="Jubin C."/>
            <person name="Poulain J."/>
            <person name="Vacherie B."/>
            <person name="Barbe V."/>
            <person name="Pelletier E."/>
            <person name="Sherman D.J."/>
            <person name="Westhof E."/>
            <person name="Weissenbach J."/>
            <person name="Baret P.V."/>
            <person name="Wincker P."/>
            <person name="Gaillardin C."/>
            <person name="Dujon B."/>
            <person name="Souciet J.L."/>
        </authorList>
    </citation>
    <scope>NUCLEOTIDE SEQUENCE [LARGE SCALE GENOMIC DNA]</scope>
    <source>
        <strain evidence="11">CBS 270.75 / DBVPG 7215 / KCTC 17166 / NRRL Y-17582</strain>
    </source>
</reference>
<keyword evidence="8" id="KW-0472">Membrane</keyword>
<dbReference type="KEGG" id="erc:Ecym_8359"/>
<dbReference type="GO" id="GO:0015986">
    <property type="term" value="P:proton motive force-driven ATP synthesis"/>
    <property type="evidence" value="ECO:0007669"/>
    <property type="project" value="InterPro"/>
</dbReference>
<dbReference type="GeneID" id="11469992"/>
<dbReference type="AlphaFoldDB" id="G8JXQ8"/>
<evidence type="ECO:0000256" key="5">
    <source>
        <dbReference type="ARBA" id="ARBA00022781"/>
    </source>
</evidence>
<keyword evidence="5" id="KW-0375">Hydrogen ion transport</keyword>
<comment type="subcellular location">
    <subcellularLocation>
        <location evidence="1">Mitochondrion membrane</location>
    </subcellularLocation>
</comment>
<evidence type="ECO:0000256" key="6">
    <source>
        <dbReference type="ARBA" id="ARBA00023065"/>
    </source>
</evidence>
<evidence type="ECO:0000256" key="7">
    <source>
        <dbReference type="ARBA" id="ARBA00023128"/>
    </source>
</evidence>
<dbReference type="OrthoDB" id="437at2759"/>